<evidence type="ECO:0000313" key="1">
    <source>
        <dbReference type="EMBL" id="KZT20431.1"/>
    </source>
</evidence>
<accession>A0A165P2G9</accession>
<protein>
    <recommendedName>
        <fullName evidence="3">SnoaL-like domain-containing protein</fullName>
    </recommendedName>
</protein>
<gene>
    <name evidence="1" type="ORF">NEOLEDRAFT_1151318</name>
</gene>
<evidence type="ECO:0008006" key="3">
    <source>
        <dbReference type="Google" id="ProtNLM"/>
    </source>
</evidence>
<dbReference type="OrthoDB" id="3188871at2759"/>
<proteinExistence type="predicted"/>
<reference evidence="1 2" key="1">
    <citation type="journal article" date="2016" name="Mol. Biol. Evol.">
        <title>Comparative Genomics of Early-Diverging Mushroom-Forming Fungi Provides Insights into the Origins of Lignocellulose Decay Capabilities.</title>
        <authorList>
            <person name="Nagy L.G."/>
            <person name="Riley R."/>
            <person name="Tritt A."/>
            <person name="Adam C."/>
            <person name="Daum C."/>
            <person name="Floudas D."/>
            <person name="Sun H."/>
            <person name="Yadav J.S."/>
            <person name="Pangilinan J."/>
            <person name="Larsson K.H."/>
            <person name="Matsuura K."/>
            <person name="Barry K."/>
            <person name="Labutti K."/>
            <person name="Kuo R."/>
            <person name="Ohm R.A."/>
            <person name="Bhattacharya S.S."/>
            <person name="Shirouzu T."/>
            <person name="Yoshinaga Y."/>
            <person name="Martin F.M."/>
            <person name="Grigoriev I.V."/>
            <person name="Hibbett D.S."/>
        </authorList>
    </citation>
    <scope>NUCLEOTIDE SEQUENCE [LARGE SCALE GENOMIC DNA]</scope>
    <source>
        <strain evidence="1 2">HHB14362 ss-1</strain>
    </source>
</reference>
<dbReference type="InParanoid" id="A0A165P2G9"/>
<dbReference type="Proteomes" id="UP000076761">
    <property type="component" value="Unassembled WGS sequence"/>
</dbReference>
<evidence type="ECO:0000313" key="2">
    <source>
        <dbReference type="Proteomes" id="UP000076761"/>
    </source>
</evidence>
<dbReference type="AlphaFoldDB" id="A0A165P2G9"/>
<organism evidence="1 2">
    <name type="scientific">Neolentinus lepideus HHB14362 ss-1</name>
    <dbReference type="NCBI Taxonomy" id="1314782"/>
    <lineage>
        <taxon>Eukaryota</taxon>
        <taxon>Fungi</taxon>
        <taxon>Dikarya</taxon>
        <taxon>Basidiomycota</taxon>
        <taxon>Agaricomycotina</taxon>
        <taxon>Agaricomycetes</taxon>
        <taxon>Gloeophyllales</taxon>
        <taxon>Gloeophyllaceae</taxon>
        <taxon>Neolentinus</taxon>
    </lineage>
</organism>
<name>A0A165P2G9_9AGAM</name>
<sequence>MANIAIPGPGLVSLTKWTENNLPPLLKAKSTADLDEALKDFFFAEPTIIVNGSPSTLSRYKALLQESTDNEVSATVDIHNIVEEPTKSDSQAAGTVGLFFTAVIRQKAPSNFPGPYRRTITSSLNLVIEEDDSIKGPVFEERRRVKALNQVLVDRVGPIPL</sequence>
<dbReference type="EMBL" id="KV425620">
    <property type="protein sequence ID" value="KZT20431.1"/>
    <property type="molecule type" value="Genomic_DNA"/>
</dbReference>
<keyword evidence="2" id="KW-1185">Reference proteome</keyword>